<dbReference type="InterPro" id="IPR057220">
    <property type="entry name" value="DUF7898"/>
</dbReference>
<dbReference type="CDD" id="cd08638">
    <property type="entry name" value="DNA_pol_A_theta"/>
    <property type="match status" value="1"/>
</dbReference>
<evidence type="ECO:0000256" key="1">
    <source>
        <dbReference type="ARBA" id="ARBA00012417"/>
    </source>
</evidence>
<dbReference type="InterPro" id="IPR036397">
    <property type="entry name" value="RNaseH_sf"/>
</dbReference>
<feature type="domain" description="DNA-directed DNA polymerase family A palm" evidence="7">
    <location>
        <begin position="1838"/>
        <end position="2077"/>
    </location>
</feature>
<evidence type="ECO:0000256" key="5">
    <source>
        <dbReference type="ARBA" id="ARBA00049244"/>
    </source>
</evidence>
<evidence type="ECO:0000256" key="2">
    <source>
        <dbReference type="ARBA" id="ARBA00022679"/>
    </source>
</evidence>
<proteinExistence type="predicted"/>
<feature type="region of interest" description="Disordered" evidence="6">
    <location>
        <begin position="1793"/>
        <end position="1818"/>
    </location>
</feature>
<reference evidence="9" key="1">
    <citation type="submission" date="2025-08" db="UniProtKB">
        <authorList>
            <consortium name="RefSeq"/>
        </authorList>
    </citation>
    <scope>IDENTIFICATION</scope>
</reference>
<dbReference type="InterPro" id="IPR019760">
    <property type="entry name" value="DNA-dir_DNA_pol_A_CS"/>
</dbReference>
<dbReference type="GeneID" id="103019134"/>
<dbReference type="EC" id="2.7.7.7" evidence="1"/>
<dbReference type="Gene3D" id="3.30.420.10">
    <property type="entry name" value="Ribonuclease H-like superfamily/Ribonuclease H"/>
    <property type="match status" value="1"/>
</dbReference>
<gene>
    <name evidence="9" type="primary">POLQ</name>
</gene>
<feature type="compositionally biased region" description="Polar residues" evidence="6">
    <location>
        <begin position="1327"/>
        <end position="1338"/>
    </location>
</feature>
<sequence length="2117" mass="236886">MQVLLLRRGISLKEPSVKWSTSRYSYLQADGWSCWQERSRHSSCLQRQEGEEVTSSMIRAILEIIVGGVASTSQDIQTYASCTFLAASMKEGKQGIQKNKDSVQLGAIEACVMWLLENEFIQITEASDGTEGSVYHPTHLGSATLSSSLSPVDTLDIFADLQRAMKGFVLENDLHIVYLVTPVFEDWTTIDWYRFFCLWEKLPASMKRVAELVGVEEGFLARCVKGKVVARTEKQHRQMAIHKRFFTSLVLLDLISEVPLKEINQKYGCSRGQIQSLQQSAAVYAGMITVFSNRLGWYNMELLLSQFQKRLTFGIQRELCDLVRVSLLNAQRARSLYASGFLTVADLARADVAEVESILKNAVPFKSTRKAVDEEEEAVEERRNMRTIWVTGRKDLTEREAATLIVEEARMILQQDLVEMGVQWSPYSLLNSDTHSLTCSESEVKEHKFIPQTKSSYKRLTSKKKSNTIFSDSSVTHLPKTVQDLDKSREHTDYFYYKFQDGHQERQVHSTFRAKKRASLSINKEKLGTSLNEGKASTTKVVQTLSSEKTKKEALNFSSEEMSTTSQSWKHSKHLKRSRDSSPVKDTRMCRNNLQEQTLSNPIHCEESFTLDEKNMEFRSPEPFAKNISFCAEGRYSKVSFPSQTEQSCSRNNKISNDVLVEYFITGSQNKNVTHQATSVVSENGRVLAVESEKKNEALIQNDSKNQHVNVKHHDTHPANQCLEKQFDKQTNTYTKLKKPIARQMPYETDSSYMNRDSNVVMKCESTKFNAEENKSSNLQVPGDNISSTEIPSGVHLLSGAFGKSGGQCENILNTLRVQVKTDAYAADRTKNNHVSDLGLDLCDFEDSFYLDTQSEKIIQQIATENGKQEGAKDTSLATGMMQKSLDKQSSVSSFQKEIHITFPGEQHSPGMTNHLKLKTVDAMKQSTDSHGVDNLTPESPIFYSPILIGENDPCFKGNELSVTDSQLNSFLQGYQTQEAMKPVIPLVPKMRTPTDIEVERLPVPETSLNLSGSLLFDSFSEEYLVEEQPPDVQAKERLPSEITSVHFGDSLCLQSEGPIKKSDVNENQDNQQPLSCFSDESTVFSEMDSAQMVEALDNVDVFPVQEKHNTAGSLRVLELSDPVIVGNDYSQREVIGGDKDKRSQKSKLTGTRQDNSFIWSGASFDLSPGLQRILDNVSSPLENEKLKLTITDLLSLKGKNTEVNDKQEMISNLETNQVQGIPFSPNIVLKGNIDALENNVIHGETSSLLPCKENCIVDDNGLIPPIPSASKLSFPGFLGTSSVKLKKISSGLQLGESYSFGSPSDNKNHVLSPETRNGFKDDSPIRDTSFSPQLPQDGSQLTLASCSPESLAIIDVASDQTLFQTFMKEWQNKTRFSISLACEKISNLTSSKSATIGGRFKQVSSSQESPIGDDGIPVKGCDGILVVGLAVCWGGRDAYYFSLQKEQKHSEISASLAPPSLDPSLTVKDRMQHLQSCFQKESDKECSVIIYDFIQSYKILLLSCGISLEQSFEDPKVACWLLDPDSKEPTLHGIVSRFLPHELPLLEEIETGQGTQSLGLNVTTEHSGRYRASVESILIFSSMSQLNSLLKKENLQDVFCKVEMPSQYCLALLELNGIGFSTAECESQKHIMQAKLDAIETQAYQLAGHSFSFTSSDDIAEVLFLELKLPPNGERKHQGSKKTLGSTRRGNDDGWKLRLGKQFSTSKDALNKLRALHPLPGLILEWRRITNAITKVVFPLQREKRLNPFLGMERIYPVSQSHTATGRITFIEPNIQNVPRDFEIKMPTLVEESPPSQALGKGLLPTGRGGKKKGCGLNPRHQAEMEERASDKGMPFSVSMRHAFVPFPGGLILAADYSQLELRILAHLSHDHRLIQVLNTGADVFRSIAAEWKMIEPESVGDDLRQQAKQICYGIIYGMGAKSLGEQMGIKENDAAFYIDSFKSRYTGINHFMRETVKNCRRDGFVQTILGRHRYLPGIKDNNPYHKAHAERQAINTRVQGSAADIVKIATVNIQKQLETFYSTFKSHGHRESMLQNDRTGLLPKRKLQGMFCPIRGGFFILQLHDELLYEVAEEDVVQVAQIVKNEMESAIKLSVKLKVKVKIGASWGELKDFDV</sequence>
<comment type="catalytic activity">
    <reaction evidence="5">
        <text>DNA(n) + a 2'-deoxyribonucleoside 5'-triphosphate = DNA(n+1) + diphosphate</text>
        <dbReference type="Rhea" id="RHEA:22508"/>
        <dbReference type="Rhea" id="RHEA-COMP:17339"/>
        <dbReference type="Rhea" id="RHEA-COMP:17340"/>
        <dbReference type="ChEBI" id="CHEBI:33019"/>
        <dbReference type="ChEBI" id="CHEBI:61560"/>
        <dbReference type="ChEBI" id="CHEBI:173112"/>
        <dbReference type="EC" id="2.7.7.7"/>
    </reaction>
</comment>
<dbReference type="InterPro" id="IPR002298">
    <property type="entry name" value="DNA_polymerase_A"/>
</dbReference>
<evidence type="ECO:0000256" key="6">
    <source>
        <dbReference type="SAM" id="MobiDB-lite"/>
    </source>
</evidence>
<dbReference type="InterPro" id="IPR046931">
    <property type="entry name" value="HTH_61"/>
</dbReference>
<dbReference type="InterPro" id="IPR043502">
    <property type="entry name" value="DNA/RNA_pol_sf"/>
</dbReference>
<dbReference type="PROSITE" id="PS00447">
    <property type="entry name" value="DNA_POLYMERASE_A"/>
    <property type="match status" value="1"/>
</dbReference>
<dbReference type="InterPro" id="IPR048960">
    <property type="entry name" value="POLQ-like_helical"/>
</dbReference>
<feature type="compositionally biased region" description="Polar residues" evidence="6">
    <location>
        <begin position="556"/>
        <end position="569"/>
    </location>
</feature>
<dbReference type="Gene3D" id="1.20.1060.10">
    <property type="entry name" value="Taq DNA Polymerase, Chain T, domain 4"/>
    <property type="match status" value="1"/>
</dbReference>
<name>A0ABM3TI95_BALAC</name>
<dbReference type="Gene3D" id="3.30.70.370">
    <property type="match status" value="1"/>
</dbReference>
<keyword evidence="3" id="KW-0548">Nucleotidyltransferase</keyword>
<evidence type="ECO:0000256" key="3">
    <source>
        <dbReference type="ARBA" id="ARBA00022695"/>
    </source>
</evidence>
<organism evidence="8 9">
    <name type="scientific">Balaenoptera acutorostrata</name>
    <name type="common">Common minke whale</name>
    <name type="synonym">Balaena rostrata</name>
    <dbReference type="NCBI Taxonomy" id="9767"/>
    <lineage>
        <taxon>Eukaryota</taxon>
        <taxon>Metazoa</taxon>
        <taxon>Chordata</taxon>
        <taxon>Craniata</taxon>
        <taxon>Vertebrata</taxon>
        <taxon>Euteleostomi</taxon>
        <taxon>Mammalia</taxon>
        <taxon>Eutheria</taxon>
        <taxon>Laurasiatheria</taxon>
        <taxon>Artiodactyla</taxon>
        <taxon>Whippomorpha</taxon>
        <taxon>Cetacea</taxon>
        <taxon>Mysticeti</taxon>
        <taxon>Balaenopteridae</taxon>
        <taxon>Balaenoptera</taxon>
    </lineage>
</organism>
<dbReference type="PRINTS" id="PR00868">
    <property type="entry name" value="DNAPOLI"/>
</dbReference>
<keyword evidence="2" id="KW-0808">Transferase</keyword>
<dbReference type="Pfam" id="PF25453">
    <property type="entry name" value="DUF7898"/>
    <property type="match status" value="1"/>
</dbReference>
<dbReference type="InterPro" id="IPR012337">
    <property type="entry name" value="RNaseH-like_sf"/>
</dbReference>
<dbReference type="SUPFAM" id="SSF158702">
    <property type="entry name" value="Sec63 N-terminal domain-like"/>
    <property type="match status" value="1"/>
</dbReference>
<dbReference type="Pfam" id="PF00476">
    <property type="entry name" value="DNA_pol_A"/>
    <property type="match status" value="1"/>
</dbReference>
<dbReference type="InterPro" id="IPR001098">
    <property type="entry name" value="DNA-dir_DNA_pol_A_palm_dom"/>
</dbReference>
<feature type="region of interest" description="Disordered" evidence="6">
    <location>
        <begin position="1301"/>
        <end position="1338"/>
    </location>
</feature>
<keyword evidence="4" id="KW-0239">DNA-directed DNA polymerase</keyword>
<dbReference type="PANTHER" id="PTHR10133">
    <property type="entry name" value="DNA POLYMERASE I"/>
    <property type="match status" value="1"/>
</dbReference>
<protein>
    <recommendedName>
        <fullName evidence="1">DNA-directed DNA polymerase</fullName>
        <ecNumber evidence="1">2.7.7.7</ecNumber>
    </recommendedName>
</protein>
<evidence type="ECO:0000259" key="7">
    <source>
        <dbReference type="SMART" id="SM00482"/>
    </source>
</evidence>
<dbReference type="RefSeq" id="XP_057401826.1">
    <property type="nucleotide sequence ID" value="XM_057545843.1"/>
</dbReference>
<dbReference type="Pfam" id="PF20470">
    <property type="entry name" value="HTH_61"/>
    <property type="match status" value="1"/>
</dbReference>
<dbReference type="Gene3D" id="1.10.3380.20">
    <property type="match status" value="1"/>
</dbReference>
<dbReference type="PANTHER" id="PTHR10133:SF62">
    <property type="entry name" value="DNA POLYMERASE THETA"/>
    <property type="match status" value="1"/>
</dbReference>
<dbReference type="SUPFAM" id="SSF53098">
    <property type="entry name" value="Ribonuclease H-like"/>
    <property type="match status" value="1"/>
</dbReference>
<feature type="region of interest" description="Disordered" evidence="6">
    <location>
        <begin position="554"/>
        <end position="586"/>
    </location>
</feature>
<evidence type="ECO:0000256" key="4">
    <source>
        <dbReference type="ARBA" id="ARBA00022932"/>
    </source>
</evidence>
<evidence type="ECO:0000313" key="8">
    <source>
        <dbReference type="Proteomes" id="UP001652580"/>
    </source>
</evidence>
<keyword evidence="8" id="KW-1185">Reference proteome</keyword>
<dbReference type="Proteomes" id="UP001652580">
    <property type="component" value="Chromosome 4"/>
</dbReference>
<dbReference type="Gene3D" id="1.10.150.20">
    <property type="entry name" value="5' to 3' exonuclease, C-terminal subdomain"/>
    <property type="match status" value="1"/>
</dbReference>
<dbReference type="SMART" id="SM00482">
    <property type="entry name" value="POLAc"/>
    <property type="match status" value="1"/>
</dbReference>
<feature type="region of interest" description="Disordered" evidence="6">
    <location>
        <begin position="1674"/>
        <end position="1694"/>
    </location>
</feature>
<accession>A0ABM3TI95</accession>
<dbReference type="Pfam" id="PF21099">
    <property type="entry name" value="POLQ_helical"/>
    <property type="match status" value="1"/>
</dbReference>
<dbReference type="SUPFAM" id="SSF56672">
    <property type="entry name" value="DNA/RNA polymerases"/>
    <property type="match status" value="1"/>
</dbReference>
<evidence type="ECO:0000313" key="9">
    <source>
        <dbReference type="RefSeq" id="XP_057401826.1"/>
    </source>
</evidence>